<keyword evidence="2" id="KW-1185">Reference proteome</keyword>
<protein>
    <recommendedName>
        <fullName evidence="3">RlpA-like double-psi beta-barrel domain containing protein</fullName>
    </recommendedName>
</protein>
<organism evidence="1 2">
    <name type="scientific">Parasponia andersonii</name>
    <name type="common">Sponia andersonii</name>
    <dbReference type="NCBI Taxonomy" id="3476"/>
    <lineage>
        <taxon>Eukaryota</taxon>
        <taxon>Viridiplantae</taxon>
        <taxon>Streptophyta</taxon>
        <taxon>Embryophyta</taxon>
        <taxon>Tracheophyta</taxon>
        <taxon>Spermatophyta</taxon>
        <taxon>Magnoliopsida</taxon>
        <taxon>eudicotyledons</taxon>
        <taxon>Gunneridae</taxon>
        <taxon>Pentapetalae</taxon>
        <taxon>rosids</taxon>
        <taxon>fabids</taxon>
        <taxon>Rosales</taxon>
        <taxon>Cannabaceae</taxon>
        <taxon>Parasponia</taxon>
    </lineage>
</organism>
<evidence type="ECO:0008006" key="3">
    <source>
        <dbReference type="Google" id="ProtNLM"/>
    </source>
</evidence>
<dbReference type="AlphaFoldDB" id="A0A2P5DZ12"/>
<reference evidence="2" key="1">
    <citation type="submission" date="2016-06" db="EMBL/GenBank/DDBJ databases">
        <title>Parallel loss of symbiosis genes in relatives of nitrogen-fixing non-legume Parasponia.</title>
        <authorList>
            <person name="Van Velzen R."/>
            <person name="Holmer R."/>
            <person name="Bu F."/>
            <person name="Rutten L."/>
            <person name="Van Zeijl A."/>
            <person name="Liu W."/>
            <person name="Santuari L."/>
            <person name="Cao Q."/>
            <person name="Sharma T."/>
            <person name="Shen D."/>
            <person name="Roswanjaya Y."/>
            <person name="Wardhani T."/>
            <person name="Kalhor M.S."/>
            <person name="Jansen J."/>
            <person name="Van den Hoogen J."/>
            <person name="Gungor B."/>
            <person name="Hartog M."/>
            <person name="Hontelez J."/>
            <person name="Verver J."/>
            <person name="Yang W.-C."/>
            <person name="Schijlen E."/>
            <person name="Repin R."/>
            <person name="Schilthuizen M."/>
            <person name="Schranz E."/>
            <person name="Heidstra R."/>
            <person name="Miyata K."/>
            <person name="Fedorova E."/>
            <person name="Kohlen W."/>
            <person name="Bisseling T."/>
            <person name="Smit S."/>
            <person name="Geurts R."/>
        </authorList>
    </citation>
    <scope>NUCLEOTIDE SEQUENCE [LARGE SCALE GENOMIC DNA]</scope>
    <source>
        <strain evidence="2">cv. WU1-14</strain>
    </source>
</reference>
<name>A0A2P5DZ12_PARAD</name>
<proteinExistence type="predicted"/>
<evidence type="ECO:0000313" key="2">
    <source>
        <dbReference type="Proteomes" id="UP000237105"/>
    </source>
</evidence>
<evidence type="ECO:0000313" key="1">
    <source>
        <dbReference type="EMBL" id="PON78532.1"/>
    </source>
</evidence>
<dbReference type="EMBL" id="JXTB01000008">
    <property type="protein sequence ID" value="PON78532.1"/>
    <property type="molecule type" value="Genomic_DNA"/>
</dbReference>
<dbReference type="Proteomes" id="UP000237105">
    <property type="component" value="Unassembled WGS sequence"/>
</dbReference>
<gene>
    <name evidence="1" type="ORF">PanWU01x14_017900</name>
</gene>
<sequence>MGSTYNAPNPCTNDLVYVMIVDYCP</sequence>
<accession>A0A2P5DZ12</accession>
<comment type="caution">
    <text evidence="1">The sequence shown here is derived from an EMBL/GenBank/DDBJ whole genome shotgun (WGS) entry which is preliminary data.</text>
</comment>